<dbReference type="GO" id="GO:0004222">
    <property type="term" value="F:metalloendopeptidase activity"/>
    <property type="evidence" value="ECO:0007669"/>
    <property type="project" value="InterPro"/>
</dbReference>
<feature type="transmembrane region" description="Helical" evidence="5">
    <location>
        <begin position="25"/>
        <end position="44"/>
    </location>
</feature>
<reference evidence="7" key="2">
    <citation type="journal article" date="2014" name="ISME J.">
        <title>Microbial stratification in low pH oxic and suboxic macroscopic growths along an acid mine drainage.</title>
        <authorList>
            <person name="Mendez-Garcia C."/>
            <person name="Mesa V."/>
            <person name="Sprenger R.R."/>
            <person name="Richter M."/>
            <person name="Diez M.S."/>
            <person name="Solano J."/>
            <person name="Bargiela R."/>
            <person name="Golyshina O.V."/>
            <person name="Manteca A."/>
            <person name="Ramos J.L."/>
            <person name="Gallego J.R."/>
            <person name="Llorente I."/>
            <person name="Martins Dos Santos V.A."/>
            <person name="Jensen O.N."/>
            <person name="Pelaez A.I."/>
            <person name="Sanchez J."/>
            <person name="Ferrer M."/>
        </authorList>
    </citation>
    <scope>NUCLEOTIDE SEQUENCE</scope>
</reference>
<evidence type="ECO:0000256" key="2">
    <source>
        <dbReference type="ARBA" id="ARBA00022692"/>
    </source>
</evidence>
<sequence length="346" mass="37181">MVNRKLGAKRHLHAAAKHDNKSRDYAIAALVVLEFIVIYISYIATALGIVGQWALALLSLFAVGTIIKRIGKFPGWNFFYMVGSKHGIKTIDNISKKNDGFWSTMPLWGMVMGFGIVTYPLLKGKVSKKVYAFGLVSLALILLFVLPYLSIALQFLHIPNLNSAIANGAVAHSAGIDYEGIAFDITSIIFGFAGFVIVAILYSAANFIAIALTHPAAPIAALGGQVPGVYPVIPGLDMPLVAGICALAILLIVHEFSHGVLARKAKVKLKSVGLLLVGVIPMGAFVEPDEKEVEKLDKLAQTKIFAAGISANFILIVVFFALMLFTIVFLLPLIEVNEGVYVTSTV</sequence>
<name>T1B5B0_9ZZZZ</name>
<dbReference type="GO" id="GO:0005737">
    <property type="term" value="C:cytoplasm"/>
    <property type="evidence" value="ECO:0007669"/>
    <property type="project" value="TreeGrafter"/>
</dbReference>
<dbReference type="GO" id="GO:0031293">
    <property type="term" value="P:membrane protein intracellular domain proteolysis"/>
    <property type="evidence" value="ECO:0007669"/>
    <property type="project" value="TreeGrafter"/>
</dbReference>
<dbReference type="AlphaFoldDB" id="T1B5B0"/>
<dbReference type="EMBL" id="AUZZ01005844">
    <property type="protein sequence ID" value="EQD48104.1"/>
    <property type="molecule type" value="Genomic_DNA"/>
</dbReference>
<protein>
    <submittedName>
        <fullName evidence="7">Peptidase M50</fullName>
        <ecNumber evidence="7">3.4.24.-</ecNumber>
    </submittedName>
</protein>
<feature type="transmembrane region" description="Helical" evidence="5">
    <location>
        <begin position="188"/>
        <end position="212"/>
    </location>
</feature>
<keyword evidence="7" id="KW-0378">Hydrolase</keyword>
<keyword evidence="3 5" id="KW-1133">Transmembrane helix</keyword>
<evidence type="ECO:0000259" key="6">
    <source>
        <dbReference type="Pfam" id="PF02163"/>
    </source>
</evidence>
<evidence type="ECO:0000256" key="4">
    <source>
        <dbReference type="ARBA" id="ARBA00023136"/>
    </source>
</evidence>
<dbReference type="Pfam" id="PF02163">
    <property type="entry name" value="Peptidase_M50"/>
    <property type="match status" value="1"/>
</dbReference>
<reference evidence="7" key="1">
    <citation type="submission" date="2013-08" db="EMBL/GenBank/DDBJ databases">
        <authorList>
            <person name="Mendez C."/>
            <person name="Richter M."/>
            <person name="Ferrer M."/>
            <person name="Sanchez J."/>
        </authorList>
    </citation>
    <scope>NUCLEOTIDE SEQUENCE</scope>
</reference>
<dbReference type="PANTHER" id="PTHR13325:SF3">
    <property type="entry name" value="MEMBRANE-BOUND TRANSCRIPTION FACTOR SITE-2 PROTEASE"/>
    <property type="match status" value="1"/>
</dbReference>
<comment type="subcellular location">
    <subcellularLocation>
        <location evidence="1">Endomembrane system</location>
        <topology evidence="1">Multi-pass membrane protein</topology>
    </subcellularLocation>
</comment>
<dbReference type="PANTHER" id="PTHR13325">
    <property type="entry name" value="PROTEASE M50 MEMBRANE-BOUND TRANSCRIPTION FACTOR SITE 2 PROTEASE"/>
    <property type="match status" value="1"/>
</dbReference>
<evidence type="ECO:0000256" key="3">
    <source>
        <dbReference type="ARBA" id="ARBA00022989"/>
    </source>
</evidence>
<dbReference type="InterPro" id="IPR001193">
    <property type="entry name" value="MBTPS2"/>
</dbReference>
<feature type="transmembrane region" description="Helical" evidence="5">
    <location>
        <begin position="131"/>
        <end position="153"/>
    </location>
</feature>
<proteinExistence type="predicted"/>
<dbReference type="InterPro" id="IPR008915">
    <property type="entry name" value="Peptidase_M50"/>
</dbReference>
<feature type="transmembrane region" description="Helical" evidence="5">
    <location>
        <begin position="100"/>
        <end position="119"/>
    </location>
</feature>
<dbReference type="GO" id="GO:0016020">
    <property type="term" value="C:membrane"/>
    <property type="evidence" value="ECO:0007669"/>
    <property type="project" value="InterPro"/>
</dbReference>
<comment type="caution">
    <text evidence="7">The sequence shown here is derived from an EMBL/GenBank/DDBJ whole genome shotgun (WGS) entry which is preliminary data.</text>
</comment>
<dbReference type="EC" id="3.4.24.-" evidence="7"/>
<dbReference type="GO" id="GO:0012505">
    <property type="term" value="C:endomembrane system"/>
    <property type="evidence" value="ECO:0007669"/>
    <property type="project" value="UniProtKB-SubCell"/>
</dbReference>
<organism evidence="7">
    <name type="scientific">mine drainage metagenome</name>
    <dbReference type="NCBI Taxonomy" id="410659"/>
    <lineage>
        <taxon>unclassified sequences</taxon>
        <taxon>metagenomes</taxon>
        <taxon>ecological metagenomes</taxon>
    </lineage>
</organism>
<feature type="transmembrane region" description="Helical" evidence="5">
    <location>
        <begin position="232"/>
        <end position="253"/>
    </location>
</feature>
<dbReference type="PRINTS" id="PR01000">
    <property type="entry name" value="SREBPS2PTASE"/>
</dbReference>
<evidence type="ECO:0000313" key="7">
    <source>
        <dbReference type="EMBL" id="EQD48104.1"/>
    </source>
</evidence>
<keyword evidence="4 5" id="KW-0472">Membrane</keyword>
<keyword evidence="2 5" id="KW-0812">Transmembrane</keyword>
<evidence type="ECO:0000256" key="5">
    <source>
        <dbReference type="SAM" id="Phobius"/>
    </source>
</evidence>
<feature type="domain" description="Peptidase M50" evidence="6">
    <location>
        <begin position="243"/>
        <end position="327"/>
    </location>
</feature>
<feature type="non-terminal residue" evidence="7">
    <location>
        <position position="346"/>
    </location>
</feature>
<evidence type="ECO:0000256" key="1">
    <source>
        <dbReference type="ARBA" id="ARBA00004127"/>
    </source>
</evidence>
<accession>T1B5B0</accession>
<gene>
    <name evidence="7" type="ORF">B2A_08119</name>
</gene>
<feature type="transmembrane region" description="Helical" evidence="5">
    <location>
        <begin position="304"/>
        <end position="331"/>
    </location>
</feature>